<dbReference type="CDD" id="cd08187">
    <property type="entry name" value="BDH"/>
    <property type="match status" value="1"/>
</dbReference>
<proteinExistence type="predicted"/>
<reference evidence="4 5" key="1">
    <citation type="submission" date="2020-06" db="EMBL/GenBank/DDBJ databases">
        <title>Characterization of fructooligosaccharide metabolism and fructooligosaccharide-degrading enzymes in human commensal butyrate producers.</title>
        <authorList>
            <person name="Tanno H."/>
            <person name="Fujii T."/>
            <person name="Hirano K."/>
            <person name="Maeno S."/>
            <person name="Tonozuka T."/>
            <person name="Sakamoto M."/>
            <person name="Ohkuma M."/>
            <person name="Tochio T."/>
            <person name="Endo A."/>
        </authorList>
    </citation>
    <scope>NUCLEOTIDE SEQUENCE [LARGE SCALE GENOMIC DNA]</scope>
    <source>
        <strain evidence="4 5">JCM 31056</strain>
    </source>
</reference>
<dbReference type="Pfam" id="PF25137">
    <property type="entry name" value="ADH_Fe_C"/>
    <property type="match status" value="1"/>
</dbReference>
<evidence type="ECO:0000259" key="2">
    <source>
        <dbReference type="Pfam" id="PF00465"/>
    </source>
</evidence>
<evidence type="ECO:0000256" key="1">
    <source>
        <dbReference type="ARBA" id="ARBA00023002"/>
    </source>
</evidence>
<name>A0ABQ1E1F2_9FIRM</name>
<sequence>MVHNFNYYSPTEIVFGKDTLKEVGRCIKKYSGTKVLVVYGSKRVKEKGLLDEICAILNQENIQYQCLGGVVPNPLLSKVREGICLGEKMQADFLLAVGGGSVIDTAKAIAMGLAEKGQDIWDLYENKREAKACLPVGSILTIAAAGSESSSASVLTNDETKEKRGYESDLCRPKFAIMNPEWMYSLPDYQTQSGCVDIMMHTMERYFTSGGNMALTDALAEGIMRTVMKNSIILRNDPLNYDARAEIMWAGSLSHNNLTSCGNAGSDFSSHMLEHELGGMYNVTHGAGLAAIWPSWARYVYKEITPRFVQFAVNVMGIAPNGSDEEIALKGIEAMEQFYHSIGMPTTLSELGLHPSEEECRLLAKKCARACGGSHGSAKVLHEDDMYCIYQNAL</sequence>
<evidence type="ECO:0000313" key="5">
    <source>
        <dbReference type="Proteomes" id="UP000620147"/>
    </source>
</evidence>
<dbReference type="InterPro" id="IPR056798">
    <property type="entry name" value="ADH_Fe_C"/>
</dbReference>
<dbReference type="InterPro" id="IPR044731">
    <property type="entry name" value="BDH-like"/>
</dbReference>
<dbReference type="Pfam" id="PF00465">
    <property type="entry name" value="Fe-ADH"/>
    <property type="match status" value="1"/>
</dbReference>
<gene>
    <name evidence="4" type="primary">bdhA</name>
    <name evidence="4" type="ORF">BUFA31_19650</name>
</gene>
<dbReference type="PANTHER" id="PTHR43633">
    <property type="entry name" value="ALCOHOL DEHYDROGENASE YQHD"/>
    <property type="match status" value="1"/>
</dbReference>
<dbReference type="EMBL" id="BLYJ01000026">
    <property type="protein sequence ID" value="GFO88801.1"/>
    <property type="molecule type" value="Genomic_DNA"/>
</dbReference>
<accession>A0ABQ1E1F2</accession>
<keyword evidence="1" id="KW-0560">Oxidoreductase</keyword>
<dbReference type="PANTHER" id="PTHR43633:SF1">
    <property type="entry name" value="ALCOHOL DEHYDROGENASE YQHD"/>
    <property type="match status" value="1"/>
</dbReference>
<evidence type="ECO:0000313" key="4">
    <source>
        <dbReference type="EMBL" id="GFO88801.1"/>
    </source>
</evidence>
<organism evidence="4 5">
    <name type="scientific">Butyricicoccus faecihominis</name>
    <dbReference type="NCBI Taxonomy" id="1712515"/>
    <lineage>
        <taxon>Bacteria</taxon>
        <taxon>Bacillati</taxon>
        <taxon>Bacillota</taxon>
        <taxon>Clostridia</taxon>
        <taxon>Eubacteriales</taxon>
        <taxon>Butyricicoccaceae</taxon>
        <taxon>Butyricicoccus</taxon>
    </lineage>
</organism>
<dbReference type="Proteomes" id="UP000620147">
    <property type="component" value="Unassembled WGS sequence"/>
</dbReference>
<dbReference type="SUPFAM" id="SSF56796">
    <property type="entry name" value="Dehydroquinate synthase-like"/>
    <property type="match status" value="1"/>
</dbReference>
<comment type="caution">
    <text evidence="4">The sequence shown here is derived from an EMBL/GenBank/DDBJ whole genome shotgun (WGS) entry which is preliminary data.</text>
</comment>
<dbReference type="Gene3D" id="1.20.1090.10">
    <property type="entry name" value="Dehydroquinate synthase-like - alpha domain"/>
    <property type="match status" value="1"/>
</dbReference>
<protein>
    <submittedName>
        <fullName evidence="4">NADH-dependent butanol dehydrogenase A</fullName>
    </submittedName>
</protein>
<dbReference type="RefSeq" id="WP_188885781.1">
    <property type="nucleotide sequence ID" value="NZ_BLYJ01000026.1"/>
</dbReference>
<feature type="domain" description="Alcohol dehydrogenase iron-type/glycerol dehydrogenase GldA" evidence="2">
    <location>
        <begin position="10"/>
        <end position="180"/>
    </location>
</feature>
<dbReference type="Gene3D" id="3.40.50.1970">
    <property type="match status" value="1"/>
</dbReference>
<feature type="domain" description="Fe-containing alcohol dehydrogenase-like C-terminal" evidence="3">
    <location>
        <begin position="193"/>
        <end position="393"/>
    </location>
</feature>
<dbReference type="InterPro" id="IPR001670">
    <property type="entry name" value="ADH_Fe/GldA"/>
</dbReference>
<evidence type="ECO:0000259" key="3">
    <source>
        <dbReference type="Pfam" id="PF25137"/>
    </source>
</evidence>
<keyword evidence="5" id="KW-1185">Reference proteome</keyword>